<comment type="caution">
    <text evidence="2">The sequence shown here is derived from an EMBL/GenBank/DDBJ whole genome shotgun (WGS) entry which is preliminary data.</text>
</comment>
<dbReference type="EMBL" id="JBDIVE010000002">
    <property type="protein sequence ID" value="MEN3067924.1"/>
    <property type="molecule type" value="Genomic_DNA"/>
</dbReference>
<gene>
    <name evidence="2" type="ORF">ABDB84_05480</name>
</gene>
<name>A0ABU9YW10_9RHOO</name>
<reference evidence="2 3" key="1">
    <citation type="journal article" date="2018" name="Int. J. Syst. Evol. Microbiol.">
        <title>Uliginosibacterium sediminicola sp. nov., isolated from freshwater sediment.</title>
        <authorList>
            <person name="Hwang W.M."/>
            <person name="Kim S.M."/>
            <person name="Kang K."/>
            <person name="Ahn T.Y."/>
        </authorList>
    </citation>
    <scope>NUCLEOTIDE SEQUENCE [LARGE SCALE GENOMIC DNA]</scope>
    <source>
        <strain evidence="2 3">M1-21</strain>
    </source>
</reference>
<proteinExistence type="predicted"/>
<sequence length="205" mass="22187">MTGTKNPKQDDAEALHRKARLRELLDTCFGGKQAALSQHIEYATGKKPNQGELSQILKDHSGRTFGDDKARALTEAIGLHRRWFEMPLGRNVRKQDWQKDLSGYPAPSVRALDARRGPSADIVLQSIAAIAAVAGIPLGSILPDVEAARARISIALGEFAEESKSAPRKSPPVVRVDLSAPVADAKPITKASSRRPTKAAEAKRK</sequence>
<feature type="region of interest" description="Disordered" evidence="1">
    <location>
        <begin position="185"/>
        <end position="205"/>
    </location>
</feature>
<organism evidence="2 3">
    <name type="scientific">Uliginosibacterium sediminicola</name>
    <dbReference type="NCBI Taxonomy" id="2024550"/>
    <lineage>
        <taxon>Bacteria</taxon>
        <taxon>Pseudomonadati</taxon>
        <taxon>Pseudomonadota</taxon>
        <taxon>Betaproteobacteria</taxon>
        <taxon>Rhodocyclales</taxon>
        <taxon>Zoogloeaceae</taxon>
        <taxon>Uliginosibacterium</taxon>
    </lineage>
</organism>
<dbReference type="RefSeq" id="WP_345918687.1">
    <property type="nucleotide sequence ID" value="NZ_JBDIVE010000002.1"/>
</dbReference>
<protein>
    <submittedName>
        <fullName evidence="2">Uncharacterized protein</fullName>
    </submittedName>
</protein>
<evidence type="ECO:0000313" key="2">
    <source>
        <dbReference type="EMBL" id="MEN3067924.1"/>
    </source>
</evidence>
<evidence type="ECO:0000313" key="3">
    <source>
        <dbReference type="Proteomes" id="UP001410394"/>
    </source>
</evidence>
<dbReference type="Proteomes" id="UP001410394">
    <property type="component" value="Unassembled WGS sequence"/>
</dbReference>
<accession>A0ABU9YW10</accession>
<evidence type="ECO:0000256" key="1">
    <source>
        <dbReference type="SAM" id="MobiDB-lite"/>
    </source>
</evidence>
<keyword evidence="3" id="KW-1185">Reference proteome</keyword>